<dbReference type="Pfam" id="PF00583">
    <property type="entry name" value="Acetyltransf_1"/>
    <property type="match status" value="1"/>
</dbReference>
<dbReference type="AlphaFoldDB" id="A0A6N9T281"/>
<comment type="caution">
    <text evidence="2">The sequence shown here is derived from an EMBL/GenBank/DDBJ whole genome shotgun (WGS) entry which is preliminary data.</text>
</comment>
<dbReference type="CDD" id="cd04301">
    <property type="entry name" value="NAT_SF"/>
    <property type="match status" value="1"/>
</dbReference>
<evidence type="ECO:0000313" key="3">
    <source>
        <dbReference type="Proteomes" id="UP000469011"/>
    </source>
</evidence>
<gene>
    <name evidence="2" type="ORF">GTK09_06060</name>
</gene>
<protein>
    <submittedName>
        <fullName evidence="2">GNAT family N-acetyltransferase</fullName>
    </submittedName>
</protein>
<dbReference type="EMBL" id="JAAAMG010000003">
    <property type="protein sequence ID" value="NDW03989.1"/>
    <property type="molecule type" value="Genomic_DNA"/>
</dbReference>
<dbReference type="InterPro" id="IPR016181">
    <property type="entry name" value="Acyl_CoA_acyltransferase"/>
</dbReference>
<name>A0A6N9T281_9HYPH</name>
<accession>A0A6N9T281</accession>
<dbReference type="InterPro" id="IPR000182">
    <property type="entry name" value="GNAT_dom"/>
</dbReference>
<sequence length="182" mass="20856">MRLIRTRVTSLEMKSRPDAVVPVPPGAGTVAVFEAKTMALAEYRALYRRVGEAHHWTSRLMSDERLRREIHDRDTRIFVMSVEGRRAGWFELDIRRQVDEVRIVHFGILPEFRGLGLAHVMLSRAIFAAFSTRPKRVTIETNTLDHPAALALYQKHGFRPYAVRDVETPAIETVLEPLRALS</sequence>
<organism evidence="2 3">
    <name type="scientific">Jiella pacifica</name>
    <dbReference type="NCBI Taxonomy" id="2696469"/>
    <lineage>
        <taxon>Bacteria</taxon>
        <taxon>Pseudomonadati</taxon>
        <taxon>Pseudomonadota</taxon>
        <taxon>Alphaproteobacteria</taxon>
        <taxon>Hyphomicrobiales</taxon>
        <taxon>Aurantimonadaceae</taxon>
        <taxon>Jiella</taxon>
    </lineage>
</organism>
<dbReference type="Proteomes" id="UP000469011">
    <property type="component" value="Unassembled WGS sequence"/>
</dbReference>
<reference evidence="2 3" key="1">
    <citation type="submission" date="2020-01" db="EMBL/GenBank/DDBJ databases">
        <title>Jiella pacifica sp. nov.</title>
        <authorList>
            <person name="Xue Z."/>
            <person name="Zhu S."/>
            <person name="Chen J."/>
            <person name="Yang J."/>
        </authorList>
    </citation>
    <scope>NUCLEOTIDE SEQUENCE [LARGE SCALE GENOMIC DNA]</scope>
    <source>
        <strain evidence="2 3">40Bstr34</strain>
    </source>
</reference>
<evidence type="ECO:0000313" key="2">
    <source>
        <dbReference type="EMBL" id="NDW03989.1"/>
    </source>
</evidence>
<keyword evidence="3" id="KW-1185">Reference proteome</keyword>
<dbReference type="RefSeq" id="WP_163461888.1">
    <property type="nucleotide sequence ID" value="NZ_JAAAMG010000003.1"/>
</dbReference>
<dbReference type="PROSITE" id="PS51186">
    <property type="entry name" value="GNAT"/>
    <property type="match status" value="1"/>
</dbReference>
<evidence type="ECO:0000259" key="1">
    <source>
        <dbReference type="PROSITE" id="PS51186"/>
    </source>
</evidence>
<dbReference type="Gene3D" id="3.40.630.30">
    <property type="match status" value="1"/>
</dbReference>
<dbReference type="SUPFAM" id="SSF55729">
    <property type="entry name" value="Acyl-CoA N-acyltransferases (Nat)"/>
    <property type="match status" value="1"/>
</dbReference>
<proteinExistence type="predicted"/>
<feature type="domain" description="N-acetyltransferase" evidence="1">
    <location>
        <begin position="30"/>
        <end position="181"/>
    </location>
</feature>
<dbReference type="GO" id="GO:0016747">
    <property type="term" value="F:acyltransferase activity, transferring groups other than amino-acyl groups"/>
    <property type="evidence" value="ECO:0007669"/>
    <property type="project" value="InterPro"/>
</dbReference>
<keyword evidence="2" id="KW-0808">Transferase</keyword>